<proteinExistence type="predicted"/>
<gene>
    <name evidence="1" type="ORF">Tci_048358</name>
</gene>
<protein>
    <submittedName>
        <fullName evidence="1">Uncharacterized protein</fullName>
    </submittedName>
</protein>
<reference evidence="1" key="1">
    <citation type="journal article" date="2019" name="Sci. Rep.">
        <title>Draft genome of Tanacetum cinerariifolium, the natural source of mosquito coil.</title>
        <authorList>
            <person name="Yamashiro T."/>
            <person name="Shiraishi A."/>
            <person name="Satake H."/>
            <person name="Nakayama K."/>
        </authorList>
    </citation>
    <scope>NUCLEOTIDE SEQUENCE</scope>
</reference>
<accession>A0A6L2MRM0</accession>
<dbReference type="EMBL" id="BKCJ010007269">
    <property type="protein sequence ID" value="GEU76380.1"/>
    <property type="molecule type" value="Genomic_DNA"/>
</dbReference>
<name>A0A6L2MRM0_TANCI</name>
<comment type="caution">
    <text evidence="1">The sequence shown here is derived from an EMBL/GenBank/DDBJ whole genome shotgun (WGS) entry which is preliminary data.</text>
</comment>
<dbReference type="AlphaFoldDB" id="A0A6L2MRM0"/>
<organism evidence="1">
    <name type="scientific">Tanacetum cinerariifolium</name>
    <name type="common">Dalmatian daisy</name>
    <name type="synonym">Chrysanthemum cinerariifolium</name>
    <dbReference type="NCBI Taxonomy" id="118510"/>
    <lineage>
        <taxon>Eukaryota</taxon>
        <taxon>Viridiplantae</taxon>
        <taxon>Streptophyta</taxon>
        <taxon>Embryophyta</taxon>
        <taxon>Tracheophyta</taxon>
        <taxon>Spermatophyta</taxon>
        <taxon>Magnoliopsida</taxon>
        <taxon>eudicotyledons</taxon>
        <taxon>Gunneridae</taxon>
        <taxon>Pentapetalae</taxon>
        <taxon>asterids</taxon>
        <taxon>campanulids</taxon>
        <taxon>Asterales</taxon>
        <taxon>Asteraceae</taxon>
        <taxon>Asteroideae</taxon>
        <taxon>Anthemideae</taxon>
        <taxon>Anthemidinae</taxon>
        <taxon>Tanacetum</taxon>
    </lineage>
</organism>
<evidence type="ECO:0000313" key="1">
    <source>
        <dbReference type="EMBL" id="GEU76380.1"/>
    </source>
</evidence>
<sequence length="308" mass="35344">MKCCWSYSIDSVVTERIQTISGLQDDIVIVWRFCSRIEKHGPWKDLYHLVVALDILQQDVFTGMFNNSIGNIEFESILNFRSVLVLQQDVFTGMFNNSIGNIEFESILNFRSVLVLQELLVLIPISQTIQSMFEKEKWIFNLVYGVDSKRKDSDEECAICLSEPRDTTIPACRDKSSDKERTFEDAVESPYMGMIQSKGITQLLLLGALDIIQKSYWHKLRDHVSDIHGVDRIVLFSALNLLEKTLARELQQGTWSDQRFNNMSTNSASVDEHCEVEEDTWMGIASVFGVYSFIHVKDLAIINTKYSL</sequence>